<evidence type="ECO:0000313" key="2">
    <source>
        <dbReference type="EMBL" id="KKN99300.1"/>
    </source>
</evidence>
<dbReference type="Pfam" id="PF06568">
    <property type="entry name" value="YjiS-like"/>
    <property type="match status" value="1"/>
</dbReference>
<dbReference type="EMBL" id="LAZR01000047">
    <property type="protein sequence ID" value="KKN99300.1"/>
    <property type="molecule type" value="Genomic_DNA"/>
</dbReference>
<sequence length="76" mass="8530">MTQTLTLSHDTVAILNQRSTPFAAVLAVKFAVCVTKMASRRHTRKALAQLEPWQLADVGLTPRQAHDESIRVFWKA</sequence>
<name>A0A0F9V237_9ZZZZ</name>
<accession>A0A0F9V237</accession>
<proteinExistence type="predicted"/>
<reference evidence="2" key="1">
    <citation type="journal article" date="2015" name="Nature">
        <title>Complex archaea that bridge the gap between prokaryotes and eukaryotes.</title>
        <authorList>
            <person name="Spang A."/>
            <person name="Saw J.H."/>
            <person name="Jorgensen S.L."/>
            <person name="Zaremba-Niedzwiedzka K."/>
            <person name="Martijn J."/>
            <person name="Lind A.E."/>
            <person name="van Eijk R."/>
            <person name="Schleper C."/>
            <person name="Guy L."/>
            <person name="Ettema T.J."/>
        </authorList>
    </citation>
    <scope>NUCLEOTIDE SEQUENCE</scope>
</reference>
<comment type="caution">
    <text evidence="2">The sequence shown here is derived from an EMBL/GenBank/DDBJ whole genome shotgun (WGS) entry which is preliminary data.</text>
</comment>
<feature type="domain" description="YjiS-like" evidence="1">
    <location>
        <begin position="38"/>
        <end position="65"/>
    </location>
</feature>
<protein>
    <recommendedName>
        <fullName evidence="1">YjiS-like domain-containing protein</fullName>
    </recommendedName>
</protein>
<dbReference type="InterPro" id="IPR009506">
    <property type="entry name" value="YjiS-like"/>
</dbReference>
<gene>
    <name evidence="2" type="ORF">LCGC14_0137440</name>
</gene>
<evidence type="ECO:0000259" key="1">
    <source>
        <dbReference type="Pfam" id="PF06568"/>
    </source>
</evidence>
<organism evidence="2">
    <name type="scientific">marine sediment metagenome</name>
    <dbReference type="NCBI Taxonomy" id="412755"/>
    <lineage>
        <taxon>unclassified sequences</taxon>
        <taxon>metagenomes</taxon>
        <taxon>ecological metagenomes</taxon>
    </lineage>
</organism>
<dbReference type="AlphaFoldDB" id="A0A0F9V237"/>